<dbReference type="FunFam" id="2.30.29.30:FF:000248">
    <property type="entry name" value="TBC1 domain family member 2A isoform X1"/>
    <property type="match status" value="1"/>
</dbReference>
<dbReference type="Proteomes" id="UP000014760">
    <property type="component" value="Unassembled WGS sequence"/>
</dbReference>
<organism evidence="4">
    <name type="scientific">Capitella teleta</name>
    <name type="common">Polychaete worm</name>
    <dbReference type="NCBI Taxonomy" id="283909"/>
    <lineage>
        <taxon>Eukaryota</taxon>
        <taxon>Metazoa</taxon>
        <taxon>Spiralia</taxon>
        <taxon>Lophotrochozoa</taxon>
        <taxon>Annelida</taxon>
        <taxon>Polychaeta</taxon>
        <taxon>Sedentaria</taxon>
        <taxon>Scolecida</taxon>
        <taxon>Capitellidae</taxon>
        <taxon>Capitella</taxon>
    </lineage>
</organism>
<sequence>MVEVCKEGEPVSADVDSWLYIPSDTFLPPSGPSSSVAQAQAQRTTSDSSNSLCGYLNKHKVGARGLNNVFKRRWFVFADASCKLLYYRTPQDMIPLGEINISTATFSFDVENVHKQSVFEIRSQDKTYQLEAQDKHTMLYWLQELQKRRRAHSFKKTRDSTEDIKPSEGGLLRPKDPPPEPPGSDEIPSLFALVDTPEGTIGSHASASAANIKDFSIANWKTEIKNRVAHWRLTREESNTQMSISPPIISSCTSSPDFQTVAKEPETVAKEPPLKEGGSSKGIQVAGKLVNIKNRFMRPKSSPDGGDGFTKTLCHRCKKLQDQLGLQKEETALLEDELQATREVVKIIHKQLDRYQRQTKTRRQWQAASDDQDEPLLVDLETCVPAEPASLQMLLDRDQRLVDLEHLLSQTQQHCCILKAQLQCYEKEVHGLKEEVDMYQESIVAKDNIVVSLTERLAEIESPGFRGASSQPPNSDPPLLTDAREMEKLKDACEAYRLQNQLLNQELLELSQLRMDDEARELSAQLRYTEMEARFYQVKSKWLLALKELSKPSQRILPPSGFKLA</sequence>
<keyword evidence="1" id="KW-0175">Coiled coil</keyword>
<dbReference type="Gene3D" id="2.30.29.30">
    <property type="entry name" value="Pleckstrin-homology domain (PH domain)/Phosphotyrosine-binding domain (PTB)"/>
    <property type="match status" value="1"/>
</dbReference>
<dbReference type="HOGENOM" id="CLU_490335_0_0_1"/>
<evidence type="ECO:0000259" key="3">
    <source>
        <dbReference type="PROSITE" id="PS50003"/>
    </source>
</evidence>
<evidence type="ECO:0000256" key="1">
    <source>
        <dbReference type="SAM" id="Coils"/>
    </source>
</evidence>
<evidence type="ECO:0000313" key="6">
    <source>
        <dbReference type="Proteomes" id="UP000014760"/>
    </source>
</evidence>
<gene>
    <name evidence="4" type="ORF">CAPTEDRAFT_220236</name>
</gene>
<reference evidence="4 6" key="2">
    <citation type="journal article" date="2013" name="Nature">
        <title>Insights into bilaterian evolution from three spiralian genomes.</title>
        <authorList>
            <person name="Simakov O."/>
            <person name="Marletaz F."/>
            <person name="Cho S.J."/>
            <person name="Edsinger-Gonzales E."/>
            <person name="Havlak P."/>
            <person name="Hellsten U."/>
            <person name="Kuo D.H."/>
            <person name="Larsson T."/>
            <person name="Lv J."/>
            <person name="Arendt D."/>
            <person name="Savage R."/>
            <person name="Osoegawa K."/>
            <person name="de Jong P."/>
            <person name="Grimwood J."/>
            <person name="Chapman J.A."/>
            <person name="Shapiro H."/>
            <person name="Aerts A."/>
            <person name="Otillar R.P."/>
            <person name="Terry A.Y."/>
            <person name="Boore J.L."/>
            <person name="Grigoriev I.V."/>
            <person name="Lindberg D.R."/>
            <person name="Seaver E.C."/>
            <person name="Weisblat D.A."/>
            <person name="Putnam N.H."/>
            <person name="Rokhsar D.S."/>
        </authorList>
    </citation>
    <scope>NUCLEOTIDE SEQUENCE</scope>
    <source>
        <strain evidence="4 6">I ESC-2004</strain>
    </source>
</reference>
<feature type="domain" description="PH" evidence="3">
    <location>
        <begin position="49"/>
        <end position="150"/>
    </location>
</feature>
<evidence type="ECO:0000313" key="4">
    <source>
        <dbReference type="EMBL" id="ELU15943.1"/>
    </source>
</evidence>
<dbReference type="EnsemblMetazoa" id="CapteT220236">
    <property type="protein sequence ID" value="CapteP220236"/>
    <property type="gene ID" value="CapteG220236"/>
</dbReference>
<feature type="region of interest" description="Disordered" evidence="2">
    <location>
        <begin position="152"/>
        <end position="187"/>
    </location>
</feature>
<reference evidence="5" key="3">
    <citation type="submission" date="2015-06" db="UniProtKB">
        <authorList>
            <consortium name="EnsemblMetazoa"/>
        </authorList>
    </citation>
    <scope>IDENTIFICATION</scope>
</reference>
<dbReference type="Pfam" id="PF15413">
    <property type="entry name" value="PH_11"/>
    <property type="match status" value="1"/>
</dbReference>
<proteinExistence type="predicted"/>
<evidence type="ECO:0000256" key="2">
    <source>
        <dbReference type="SAM" id="MobiDB-lite"/>
    </source>
</evidence>
<feature type="compositionally biased region" description="Basic and acidic residues" evidence="2">
    <location>
        <begin position="156"/>
        <end position="166"/>
    </location>
</feature>
<dbReference type="SMART" id="SM00233">
    <property type="entry name" value="PH"/>
    <property type="match status" value="1"/>
</dbReference>
<feature type="coiled-coil region" evidence="1">
    <location>
        <begin position="486"/>
        <end position="513"/>
    </location>
</feature>
<dbReference type="OMA" id="EDHICKQ"/>
<name>R7VAR6_CAPTE</name>
<accession>R7VAR6</accession>
<dbReference type="PROSITE" id="PS50003">
    <property type="entry name" value="PH_DOMAIN"/>
    <property type="match status" value="1"/>
</dbReference>
<keyword evidence="6" id="KW-1185">Reference proteome</keyword>
<dbReference type="OrthoDB" id="294251at2759"/>
<dbReference type="EMBL" id="AMQN01017718">
    <property type="status" value="NOT_ANNOTATED_CDS"/>
    <property type="molecule type" value="Genomic_DNA"/>
</dbReference>
<dbReference type="SUPFAM" id="SSF50729">
    <property type="entry name" value="PH domain-like"/>
    <property type="match status" value="1"/>
</dbReference>
<reference evidence="6" key="1">
    <citation type="submission" date="2012-12" db="EMBL/GenBank/DDBJ databases">
        <authorList>
            <person name="Hellsten U."/>
            <person name="Grimwood J."/>
            <person name="Chapman J.A."/>
            <person name="Shapiro H."/>
            <person name="Aerts A."/>
            <person name="Otillar R.P."/>
            <person name="Terry A.Y."/>
            <person name="Boore J.L."/>
            <person name="Simakov O."/>
            <person name="Marletaz F."/>
            <person name="Cho S.-J."/>
            <person name="Edsinger-Gonzales E."/>
            <person name="Havlak P."/>
            <person name="Kuo D.-H."/>
            <person name="Larsson T."/>
            <person name="Lv J."/>
            <person name="Arendt D."/>
            <person name="Savage R."/>
            <person name="Osoegawa K."/>
            <person name="de Jong P."/>
            <person name="Lindberg D.R."/>
            <person name="Seaver E.C."/>
            <person name="Weisblat D.A."/>
            <person name="Putnam N.H."/>
            <person name="Grigoriev I.V."/>
            <person name="Rokhsar D.S."/>
        </authorList>
    </citation>
    <scope>NUCLEOTIDE SEQUENCE</scope>
    <source>
        <strain evidence="6">I ESC-2004</strain>
    </source>
</reference>
<dbReference type="EMBL" id="KB293453">
    <property type="protein sequence ID" value="ELU15943.1"/>
    <property type="molecule type" value="Genomic_DNA"/>
</dbReference>
<dbReference type="InterPro" id="IPR011993">
    <property type="entry name" value="PH-like_dom_sf"/>
</dbReference>
<protein>
    <recommendedName>
        <fullName evidence="3">PH domain-containing protein</fullName>
    </recommendedName>
</protein>
<dbReference type="InterPro" id="IPR001849">
    <property type="entry name" value="PH_domain"/>
</dbReference>
<dbReference type="AlphaFoldDB" id="R7VAR6"/>
<evidence type="ECO:0000313" key="5">
    <source>
        <dbReference type="EnsemblMetazoa" id="CapteP220236"/>
    </source>
</evidence>
<dbReference type="STRING" id="283909.R7VAR6"/>